<comment type="caution">
    <text evidence="2">The sequence shown here is derived from an EMBL/GenBank/DDBJ whole genome shotgun (WGS) entry which is preliminary data.</text>
</comment>
<feature type="compositionally biased region" description="Low complexity" evidence="1">
    <location>
        <begin position="153"/>
        <end position="165"/>
    </location>
</feature>
<accession>A0A232F1I6</accession>
<keyword evidence="3" id="KW-1185">Reference proteome</keyword>
<dbReference type="Proteomes" id="UP000215335">
    <property type="component" value="Unassembled WGS sequence"/>
</dbReference>
<evidence type="ECO:0000256" key="1">
    <source>
        <dbReference type="SAM" id="MobiDB-lite"/>
    </source>
</evidence>
<dbReference type="AlphaFoldDB" id="A0A232F1I6"/>
<organism evidence="2 3">
    <name type="scientific">Trichomalopsis sarcophagae</name>
    <dbReference type="NCBI Taxonomy" id="543379"/>
    <lineage>
        <taxon>Eukaryota</taxon>
        <taxon>Metazoa</taxon>
        <taxon>Ecdysozoa</taxon>
        <taxon>Arthropoda</taxon>
        <taxon>Hexapoda</taxon>
        <taxon>Insecta</taxon>
        <taxon>Pterygota</taxon>
        <taxon>Neoptera</taxon>
        <taxon>Endopterygota</taxon>
        <taxon>Hymenoptera</taxon>
        <taxon>Apocrita</taxon>
        <taxon>Proctotrupomorpha</taxon>
        <taxon>Chalcidoidea</taxon>
        <taxon>Pteromalidae</taxon>
        <taxon>Pteromalinae</taxon>
        <taxon>Trichomalopsis</taxon>
    </lineage>
</organism>
<gene>
    <name evidence="2" type="ORF">TSAR_002056</name>
</gene>
<feature type="region of interest" description="Disordered" evidence="1">
    <location>
        <begin position="60"/>
        <end position="96"/>
    </location>
</feature>
<evidence type="ECO:0000313" key="3">
    <source>
        <dbReference type="Proteomes" id="UP000215335"/>
    </source>
</evidence>
<proteinExistence type="predicted"/>
<dbReference type="EMBL" id="NNAY01001319">
    <property type="protein sequence ID" value="OXU24370.1"/>
    <property type="molecule type" value="Genomic_DNA"/>
</dbReference>
<reference evidence="2 3" key="1">
    <citation type="journal article" date="2017" name="Curr. Biol.">
        <title>The Evolution of Venom by Co-option of Single-Copy Genes.</title>
        <authorList>
            <person name="Martinson E.O."/>
            <person name="Mrinalini"/>
            <person name="Kelkar Y.D."/>
            <person name="Chang C.H."/>
            <person name="Werren J.H."/>
        </authorList>
    </citation>
    <scope>NUCLEOTIDE SEQUENCE [LARGE SCALE GENOMIC DNA]</scope>
    <source>
        <strain evidence="2 3">Alberta</strain>
        <tissue evidence="2">Whole body</tissue>
    </source>
</reference>
<protein>
    <submittedName>
        <fullName evidence="2">Uncharacterized protein</fullName>
    </submittedName>
</protein>
<evidence type="ECO:0000313" key="2">
    <source>
        <dbReference type="EMBL" id="OXU24370.1"/>
    </source>
</evidence>
<sequence length="174" mass="20217">MPSAEETSYLIEVMPDSGQDDFTTHDVDVLVSRIKENLRLSGLKSKRLARREMRSSPYKLPYSDWTPDYKTDGSLFSSGDDEQEQQHRQSQLRRNYRKKWRVAESEADSYERFKALLRNNLLIKEAVKRLQTYDEEDEDKEGTWEEEEESGSTRRASTTSATSTTLDGLDSMDD</sequence>
<feature type="region of interest" description="Disordered" evidence="1">
    <location>
        <begin position="131"/>
        <end position="174"/>
    </location>
</feature>
<name>A0A232F1I6_9HYME</name>
<dbReference type="OrthoDB" id="6381246at2759"/>
<feature type="compositionally biased region" description="Acidic residues" evidence="1">
    <location>
        <begin position="133"/>
        <end position="150"/>
    </location>
</feature>